<reference evidence="2" key="1">
    <citation type="journal article" date="2023" name="G3 (Bethesda)">
        <title>Whole genome assemblies of Zophobas morio and Tenebrio molitor.</title>
        <authorList>
            <person name="Kaur S."/>
            <person name="Stinson S.A."/>
            <person name="diCenzo G.C."/>
        </authorList>
    </citation>
    <scope>NUCLEOTIDE SEQUENCE</scope>
    <source>
        <strain evidence="2">QUZm001</strain>
    </source>
</reference>
<evidence type="ECO:0000313" key="3">
    <source>
        <dbReference type="Proteomes" id="UP001168821"/>
    </source>
</evidence>
<keyword evidence="3" id="KW-1185">Reference proteome</keyword>
<dbReference type="AlphaFoldDB" id="A0AA38HKQ4"/>
<evidence type="ECO:0000313" key="2">
    <source>
        <dbReference type="EMBL" id="KAJ3626884.1"/>
    </source>
</evidence>
<dbReference type="EMBL" id="JALNTZ010001319">
    <property type="protein sequence ID" value="KAJ3626884.1"/>
    <property type="molecule type" value="Genomic_DNA"/>
</dbReference>
<comment type="caution">
    <text evidence="2">The sequence shown here is derived from an EMBL/GenBank/DDBJ whole genome shotgun (WGS) entry which is preliminary data.</text>
</comment>
<feature type="compositionally biased region" description="Acidic residues" evidence="1">
    <location>
        <begin position="131"/>
        <end position="142"/>
    </location>
</feature>
<gene>
    <name evidence="2" type="ORF">Zmor_004202</name>
</gene>
<feature type="region of interest" description="Disordered" evidence="1">
    <location>
        <begin position="83"/>
        <end position="152"/>
    </location>
</feature>
<proteinExistence type="predicted"/>
<dbReference type="Proteomes" id="UP001168821">
    <property type="component" value="Unassembled WGS sequence"/>
</dbReference>
<organism evidence="2 3">
    <name type="scientific">Zophobas morio</name>
    <dbReference type="NCBI Taxonomy" id="2755281"/>
    <lineage>
        <taxon>Eukaryota</taxon>
        <taxon>Metazoa</taxon>
        <taxon>Ecdysozoa</taxon>
        <taxon>Arthropoda</taxon>
        <taxon>Hexapoda</taxon>
        <taxon>Insecta</taxon>
        <taxon>Pterygota</taxon>
        <taxon>Neoptera</taxon>
        <taxon>Endopterygota</taxon>
        <taxon>Coleoptera</taxon>
        <taxon>Polyphaga</taxon>
        <taxon>Cucujiformia</taxon>
        <taxon>Tenebrionidae</taxon>
        <taxon>Zophobas</taxon>
    </lineage>
</organism>
<name>A0AA38HKQ4_9CUCU</name>
<protein>
    <submittedName>
        <fullName evidence="2">Uncharacterized protein</fullName>
    </submittedName>
</protein>
<evidence type="ECO:0000256" key="1">
    <source>
        <dbReference type="SAM" id="MobiDB-lite"/>
    </source>
</evidence>
<sequence>MALKCFAPHVYDVDVYDYFGLLIGKVRRTVKPQLKEELQQLKEKIDKEHFKRSRDQELEALCPRKATWKQTVLQSEVGGENLYCSSSEDDGGAEWQASTPQERPHSSPRKTPADSHSAAISPKCGQSSSSEELEALSDENGENMDPQKPPRRLLRRKIIDSFCF</sequence>
<accession>A0AA38HKQ4</accession>